<keyword evidence="7" id="KW-1185">Reference proteome</keyword>
<dbReference type="AlphaFoldDB" id="A0AB38TIP3"/>
<protein>
    <recommendedName>
        <fullName evidence="3">3-methyl-2-oxobutanoate hydroxymethyltransferase</fullName>
        <ecNumber evidence="3">2.1.2.11</ecNumber>
    </recommendedName>
</protein>
<reference evidence="6 7" key="1">
    <citation type="journal article" date="2022" name="Microbiol. Resour. Announc.">
        <title>Complete Genome Sequence of Mesorhizobium ciceri Strain R30, a Rhizobium Used as a Commercial Inoculant for Chickpea in Argentina.</title>
        <authorList>
            <person name="Foresto E."/>
            <person name="Revale S."/>
            <person name="Primo E."/>
            <person name="Nievas F."/>
            <person name="Carezzano E."/>
            <person name="Puente M."/>
            <person name="Alzari P."/>
            <person name="Mart M."/>
            <person name="Ben-Assaya M."/>
            <person name="Mornico D."/>
            <person name="Santoro M."/>
            <person name="Mart F."/>
            <person name="Giordano W."/>
            <person name="Bogino P."/>
        </authorList>
    </citation>
    <scope>NUCLEOTIDE SEQUENCE [LARGE SCALE GENOMIC DNA]</scope>
    <source>
        <strain evidence="6 7">R30</strain>
    </source>
</reference>
<dbReference type="GO" id="GO:0003864">
    <property type="term" value="F:3-methyl-2-oxobutanoate hydroxymethyltransferase activity"/>
    <property type="evidence" value="ECO:0007669"/>
    <property type="project" value="UniProtKB-EC"/>
</dbReference>
<dbReference type="PANTHER" id="PTHR20881">
    <property type="entry name" value="3-METHYL-2-OXOBUTANOATE HYDROXYMETHYLTRANSFERASE"/>
    <property type="match status" value="1"/>
</dbReference>
<name>A0AB38TIP3_9HYPH</name>
<comment type="similarity">
    <text evidence="1">Belongs to the PanB family.</text>
</comment>
<gene>
    <name evidence="6" type="ORF">LRP29_14755</name>
</gene>
<dbReference type="InterPro" id="IPR003700">
    <property type="entry name" value="Pantoate_hydroxy_MeTrfase"/>
</dbReference>
<dbReference type="EMBL" id="CP088147">
    <property type="protein sequence ID" value="UTU54569.1"/>
    <property type="molecule type" value="Genomic_DNA"/>
</dbReference>
<keyword evidence="4" id="KW-0566">Pantothenate biosynthesis</keyword>
<comment type="subunit">
    <text evidence="2">Homodecamer; pentamer of dimers.</text>
</comment>
<dbReference type="InterPro" id="IPR040442">
    <property type="entry name" value="Pyrv_kinase-like_dom_sf"/>
</dbReference>
<dbReference type="GO" id="GO:0015940">
    <property type="term" value="P:pantothenate biosynthetic process"/>
    <property type="evidence" value="ECO:0007669"/>
    <property type="project" value="UniProtKB-KW"/>
</dbReference>
<evidence type="ECO:0000256" key="4">
    <source>
        <dbReference type="ARBA" id="ARBA00022655"/>
    </source>
</evidence>
<keyword evidence="5 6" id="KW-0808">Transferase</keyword>
<sequence length="276" mass="29409">MARIFDFGGREVERSVTVAGLRALKGSGRRIAQVTAETAEEAAAAEAAGIEMVVCRAANVPRVREGSRRVFVTAALGFADAVTSDEILRTAFSAITAGADAVITGRGLDTVRMLANEQIPVMGHLGFVPRKSTWVGGIRAVGKTSAEALDLWDRFRRLEDAGAFAVECEIIAAEVMAEINRRTSLVTVSLGSGAEADVVFLFTSDICGESARLPRHARAWGDLAVLQKAVRDARVEALSGFRNEVAGGSYPGNAEVAGIAQAELDDFRERLESERD</sequence>
<accession>A0AB38TIP3</accession>
<evidence type="ECO:0000313" key="7">
    <source>
        <dbReference type="Proteomes" id="UP001060070"/>
    </source>
</evidence>
<proteinExistence type="inferred from homology"/>
<dbReference type="InterPro" id="IPR015813">
    <property type="entry name" value="Pyrv/PenolPyrv_kinase-like_dom"/>
</dbReference>
<dbReference type="RefSeq" id="WP_024503921.1">
    <property type="nucleotide sequence ID" value="NZ_CP088147.1"/>
</dbReference>
<evidence type="ECO:0000256" key="2">
    <source>
        <dbReference type="ARBA" id="ARBA00011424"/>
    </source>
</evidence>
<dbReference type="PANTHER" id="PTHR20881:SF0">
    <property type="entry name" value="3-METHYL-2-OXOBUTANOATE HYDROXYMETHYLTRANSFERASE"/>
    <property type="match status" value="1"/>
</dbReference>
<dbReference type="GO" id="GO:0000287">
    <property type="term" value="F:magnesium ion binding"/>
    <property type="evidence" value="ECO:0007669"/>
    <property type="project" value="TreeGrafter"/>
</dbReference>
<dbReference type="SUPFAM" id="SSF51621">
    <property type="entry name" value="Phosphoenolpyruvate/pyruvate domain"/>
    <property type="match status" value="1"/>
</dbReference>
<evidence type="ECO:0000256" key="1">
    <source>
        <dbReference type="ARBA" id="ARBA00008676"/>
    </source>
</evidence>
<dbReference type="Proteomes" id="UP001060070">
    <property type="component" value="Chromosome"/>
</dbReference>
<dbReference type="EC" id="2.1.2.11" evidence="3"/>
<organism evidence="6 7">
    <name type="scientific">Mesorhizobium ciceri</name>
    <dbReference type="NCBI Taxonomy" id="39645"/>
    <lineage>
        <taxon>Bacteria</taxon>
        <taxon>Pseudomonadati</taxon>
        <taxon>Pseudomonadota</taxon>
        <taxon>Alphaproteobacteria</taxon>
        <taxon>Hyphomicrobiales</taxon>
        <taxon>Phyllobacteriaceae</taxon>
        <taxon>Mesorhizobium</taxon>
    </lineage>
</organism>
<dbReference type="Gene3D" id="3.20.20.60">
    <property type="entry name" value="Phosphoenolpyruvate-binding domains"/>
    <property type="match status" value="1"/>
</dbReference>
<dbReference type="Pfam" id="PF02548">
    <property type="entry name" value="Pantoate_transf"/>
    <property type="match status" value="1"/>
</dbReference>
<evidence type="ECO:0000256" key="3">
    <source>
        <dbReference type="ARBA" id="ARBA00012618"/>
    </source>
</evidence>
<evidence type="ECO:0000256" key="5">
    <source>
        <dbReference type="ARBA" id="ARBA00022679"/>
    </source>
</evidence>
<evidence type="ECO:0000313" key="6">
    <source>
        <dbReference type="EMBL" id="UTU54569.1"/>
    </source>
</evidence>